<dbReference type="InterPro" id="IPR041404">
    <property type="entry name" value="DUF5588"/>
</dbReference>
<protein>
    <submittedName>
        <fullName evidence="1">Uncharacterized protein</fullName>
    </submittedName>
</protein>
<dbReference type="EMBL" id="JAEPQZ010000012">
    <property type="protein sequence ID" value="KAG2174990.1"/>
    <property type="molecule type" value="Genomic_DNA"/>
</dbReference>
<comment type="caution">
    <text evidence="1">The sequence shown here is derived from an EMBL/GenBank/DDBJ whole genome shotgun (WGS) entry which is preliminary data.</text>
</comment>
<proteinExistence type="predicted"/>
<sequence length="298" mass="34141">MAEDELFGAAFDDDIFEAEKVRNPIAPLQVQKASYTAKHEDHGWFHNEDSIAHLMTTRHGPNQIKLTIEHDYLYKRYARALNTSLEYIAAVEDDSIDCKVVNPREIIETAALSAMKLDDIETAMQCADKINSRELGSLQTRGVVYMHGGRYRDAISCFIQYNNMRALDYKPWRHMATTFLKSYNDKPSEDNKLRLHLADASIKRSLTILSAGAWPNVDFARARYQREYDDIKELEIRIRELGGSASVFFAAMPVTGESVPSCLQLFQWDDIVWIDAECRRVAGNKDIEDEHTKSVREL</sequence>
<dbReference type="PANTHER" id="PTHR31919">
    <property type="entry name" value="ZINC FINGERS AND HOMEOBOXES PROTEIN 1, ISOFORM 2"/>
    <property type="match status" value="1"/>
</dbReference>
<dbReference type="Proteomes" id="UP000654370">
    <property type="component" value="Unassembled WGS sequence"/>
</dbReference>
<dbReference type="OrthoDB" id="2124108at2759"/>
<organism evidence="1 2">
    <name type="scientific">Mortierella isabellina</name>
    <name type="common">Filamentous fungus</name>
    <name type="synonym">Umbelopsis isabellina</name>
    <dbReference type="NCBI Taxonomy" id="91625"/>
    <lineage>
        <taxon>Eukaryota</taxon>
        <taxon>Fungi</taxon>
        <taxon>Fungi incertae sedis</taxon>
        <taxon>Mucoromycota</taxon>
        <taxon>Mucoromycotina</taxon>
        <taxon>Umbelopsidomycetes</taxon>
        <taxon>Umbelopsidales</taxon>
        <taxon>Umbelopsidaceae</taxon>
        <taxon>Umbelopsis</taxon>
    </lineage>
</organism>
<dbReference type="PANTHER" id="PTHR31919:SF1">
    <property type="entry name" value="ZINC FINGERS AND HOMEOBOXES PROTEIN 1, ISOFORM 2"/>
    <property type="match status" value="1"/>
</dbReference>
<gene>
    <name evidence="1" type="ORF">INT43_006052</name>
</gene>
<evidence type="ECO:0000313" key="1">
    <source>
        <dbReference type="EMBL" id="KAG2174990.1"/>
    </source>
</evidence>
<accession>A0A8H7PJR5</accession>
<dbReference type="AlphaFoldDB" id="A0A8H7PJR5"/>
<evidence type="ECO:0000313" key="2">
    <source>
        <dbReference type="Proteomes" id="UP000654370"/>
    </source>
</evidence>
<reference evidence="1" key="1">
    <citation type="submission" date="2020-12" db="EMBL/GenBank/DDBJ databases">
        <title>Metabolic potential, ecology and presence of endohyphal bacteria is reflected in genomic diversity of Mucoromycotina.</title>
        <authorList>
            <person name="Muszewska A."/>
            <person name="Okrasinska A."/>
            <person name="Steczkiewicz K."/>
            <person name="Drgas O."/>
            <person name="Orlowska M."/>
            <person name="Perlinska-Lenart U."/>
            <person name="Aleksandrzak-Piekarczyk T."/>
            <person name="Szatraj K."/>
            <person name="Zielenkiewicz U."/>
            <person name="Pilsyk S."/>
            <person name="Malc E."/>
            <person name="Mieczkowski P."/>
            <person name="Kruszewska J.S."/>
            <person name="Biernat P."/>
            <person name="Pawlowska J."/>
        </authorList>
    </citation>
    <scope>NUCLEOTIDE SEQUENCE</scope>
    <source>
        <strain evidence="1">WA0000067209</strain>
    </source>
</reference>
<keyword evidence="2" id="KW-1185">Reference proteome</keyword>
<name>A0A8H7PJR5_MORIS</name>